<dbReference type="Pfam" id="PF17026">
    <property type="entry name" value="zf-RRPl_C4"/>
    <property type="match status" value="1"/>
</dbReference>
<evidence type="ECO:0000256" key="1">
    <source>
        <dbReference type="SAM" id="Phobius"/>
    </source>
</evidence>
<organism evidence="2 3">
    <name type="scientific">Vavraia culicis (isolate floridensis)</name>
    <name type="common">Microsporidian parasite</name>
    <dbReference type="NCBI Taxonomy" id="948595"/>
    <lineage>
        <taxon>Eukaryota</taxon>
        <taxon>Fungi</taxon>
        <taxon>Fungi incertae sedis</taxon>
        <taxon>Microsporidia</taxon>
        <taxon>Pleistophoridae</taxon>
        <taxon>Vavraia</taxon>
    </lineage>
</organism>
<gene>
    <name evidence="2" type="ORF">VCUG_02237</name>
</gene>
<dbReference type="HOGENOM" id="CLU_1295277_0_0_1"/>
<name>L2GT41_VAVCU</name>
<accession>L2GT41</accession>
<sequence>MLFTCKFCIRSNLSAYNDLLYCPKCKIYLKEKDGRLFYHYVPSKIDGTFRSLSDLLCAKCRTMNTTITCTNFDDFYKKVQYCDMCKVRGYMVLRNNFYKNLPLCHMVRRKYKLLSYVIITLLMLIMYQYALSRNLIVFVDEVYTHRFSFLKLGTKLAVYWALRDHSNIRLFVLMGWAWCSMFCKYESVFVVRISSGLIDDGFIDRFHRLQIGY</sequence>
<dbReference type="OMA" id="YMVLRNN"/>
<evidence type="ECO:0000313" key="3">
    <source>
        <dbReference type="Proteomes" id="UP000011081"/>
    </source>
</evidence>
<keyword evidence="1" id="KW-1133">Transmembrane helix</keyword>
<keyword evidence="3" id="KW-1185">Reference proteome</keyword>
<feature type="transmembrane region" description="Helical" evidence="1">
    <location>
        <begin position="113"/>
        <end position="131"/>
    </location>
</feature>
<dbReference type="VEuPathDB" id="MicrosporidiaDB:VCUG_02237"/>
<proteinExistence type="predicted"/>
<protein>
    <submittedName>
        <fullName evidence="2">Uncharacterized protein</fullName>
    </submittedName>
</protein>
<keyword evidence="1" id="KW-0812">Transmembrane</keyword>
<dbReference type="RefSeq" id="XP_008075247.1">
    <property type="nucleotide sequence ID" value="XM_008077056.1"/>
</dbReference>
<keyword evidence="1" id="KW-0472">Membrane</keyword>
<dbReference type="OrthoDB" id="10310083at2759"/>
<reference evidence="3" key="1">
    <citation type="submission" date="2011-03" db="EMBL/GenBank/DDBJ databases">
        <title>The genome sequence of Vavraia culicis strain floridensis.</title>
        <authorList>
            <consortium name="The Broad Institute Genome Sequencing Platform"/>
            <person name="Cuomo C."/>
            <person name="Becnel J."/>
            <person name="Sanscrainte N."/>
            <person name="Young S.K."/>
            <person name="Zeng Q."/>
            <person name="Gargeya S."/>
            <person name="Fitzgerald M."/>
            <person name="Haas B."/>
            <person name="Abouelleil A."/>
            <person name="Alvarado L."/>
            <person name="Arachchi H.M."/>
            <person name="Berlin A."/>
            <person name="Chapman S.B."/>
            <person name="Gearin G."/>
            <person name="Goldberg J."/>
            <person name="Griggs A."/>
            <person name="Gujja S."/>
            <person name="Hansen M."/>
            <person name="Heiman D."/>
            <person name="Howarth C."/>
            <person name="Larimer J."/>
            <person name="Lui A."/>
            <person name="MacDonald P.J.P."/>
            <person name="McCowen C."/>
            <person name="Montmayeur A."/>
            <person name="Murphy C."/>
            <person name="Neiman D."/>
            <person name="Pearson M."/>
            <person name="Priest M."/>
            <person name="Roberts A."/>
            <person name="Saif S."/>
            <person name="Shea T."/>
            <person name="Sisk P."/>
            <person name="Stolte C."/>
            <person name="Sykes S."/>
            <person name="Wortman J."/>
            <person name="Nusbaum C."/>
            <person name="Birren B."/>
        </authorList>
    </citation>
    <scope>NUCLEOTIDE SEQUENCE [LARGE SCALE GENOMIC DNA]</scope>
    <source>
        <strain evidence="3">floridensis</strain>
    </source>
</reference>
<dbReference type="AlphaFoldDB" id="L2GT41"/>
<dbReference type="InterPro" id="IPR031502">
    <property type="entry name" value="Zf_ribonucleo"/>
</dbReference>
<dbReference type="InParanoid" id="L2GT41"/>
<dbReference type="EMBL" id="GL877453">
    <property type="protein sequence ID" value="ELA46270.1"/>
    <property type="molecule type" value="Genomic_DNA"/>
</dbReference>
<evidence type="ECO:0000313" key="2">
    <source>
        <dbReference type="EMBL" id="ELA46270.1"/>
    </source>
</evidence>
<dbReference type="Proteomes" id="UP000011081">
    <property type="component" value="Unassembled WGS sequence"/>
</dbReference>
<dbReference type="GeneID" id="19880101"/>